<sequence length="213" mass="23819">MPSSRPLYWLYRRFLGCEVPPLLTAFTPDLLRSCVAEAVPRHQPHLTGCSYPPLGALTRFATRPDFSTVLKEHEDGNRCTRNQPEDQYGHGIMSTFGSPGPLPTTKPTPPQRGSFPLDHDGEWTVQNNTFNGRSLTKATAGECKTYMTKYLSCMKKVRGLNDEECRDLAKAYLSCRMDRNLMARDEFKNLGFTESPPPSAVKATLEGDKGTKD</sequence>
<dbReference type="AlphaFoldDB" id="X0KNS2"/>
<evidence type="ECO:0000256" key="2">
    <source>
        <dbReference type="ARBA" id="ARBA00022490"/>
    </source>
</evidence>
<comment type="subcellular location">
    <subcellularLocation>
        <location evidence="1">Cytoplasm</location>
    </subcellularLocation>
</comment>
<organism evidence="7">
    <name type="scientific">Fusarium odoratissimum (strain NRRL 54006)</name>
    <dbReference type="NCBI Taxonomy" id="1089451"/>
    <lineage>
        <taxon>Eukaryota</taxon>
        <taxon>Fungi</taxon>
        <taxon>Dikarya</taxon>
        <taxon>Ascomycota</taxon>
        <taxon>Pezizomycotina</taxon>
        <taxon>Sordariomycetes</taxon>
        <taxon>Hypocreomycetidae</taxon>
        <taxon>Hypocreales</taxon>
        <taxon>Nectriaceae</taxon>
        <taxon>Fusarium</taxon>
        <taxon>Fusarium oxysporum species complex</taxon>
        <taxon>Fusarium oxysporum f. sp. cubense (strain race 4)</taxon>
    </lineage>
</organism>
<evidence type="ECO:0000256" key="1">
    <source>
        <dbReference type="ARBA" id="ARBA00004496"/>
    </source>
</evidence>
<gene>
    <name evidence="7" type="ORF">FOIG_00522</name>
</gene>
<dbReference type="VEuPathDB" id="FungiDB:FOIG_00522"/>
<proteinExistence type="inferred from homology"/>
<dbReference type="InterPro" id="IPR051383">
    <property type="entry name" value="COX19"/>
</dbReference>
<protein>
    <recommendedName>
        <fullName evidence="8">Cytochrome c oxidase assembly protein COX19</fullName>
    </recommendedName>
</protein>
<name>X0KNS2_FUSO5</name>
<dbReference type="PROSITE" id="PS51808">
    <property type="entry name" value="CHCH"/>
    <property type="match status" value="1"/>
</dbReference>
<dbReference type="HOGENOM" id="CLU_1294452_0_0_1"/>
<dbReference type="PANTHER" id="PTHR21107:SF2">
    <property type="entry name" value="CYTOCHROME C OXIDASE ASSEMBLY PROTEIN COX19"/>
    <property type="match status" value="1"/>
</dbReference>
<accession>X0KNS2</accession>
<evidence type="ECO:0008006" key="8">
    <source>
        <dbReference type="Google" id="ProtNLM"/>
    </source>
</evidence>
<comment type="similarity">
    <text evidence="5">Belongs to the COX19 family.</text>
</comment>
<evidence type="ECO:0000313" key="7">
    <source>
        <dbReference type="EMBL" id="EXM10397.1"/>
    </source>
</evidence>
<reference evidence="7" key="1">
    <citation type="submission" date="2011-11" db="EMBL/GenBank/DDBJ databases">
        <title>The Genome Sequence of Fusarium oxysporum II5.</title>
        <authorList>
            <consortium name="The Broad Institute Genome Sequencing Platform"/>
            <person name="Ma L.-J."/>
            <person name="Gale L.R."/>
            <person name="Schwartz D.C."/>
            <person name="Zhou S."/>
            <person name="Corby-Kistler H."/>
            <person name="Young S.K."/>
            <person name="Zeng Q."/>
            <person name="Gargeya S."/>
            <person name="Fitzgerald M."/>
            <person name="Haas B."/>
            <person name="Abouelleil A."/>
            <person name="Alvarado L."/>
            <person name="Arachchi H.M."/>
            <person name="Berlin A."/>
            <person name="Brown A."/>
            <person name="Chapman S.B."/>
            <person name="Chen Z."/>
            <person name="Dunbar C."/>
            <person name="Freedman E."/>
            <person name="Gearin G."/>
            <person name="Goldberg J."/>
            <person name="Griggs A."/>
            <person name="Gujja S."/>
            <person name="Heiman D."/>
            <person name="Howarth C."/>
            <person name="Larson L."/>
            <person name="Lui A."/>
            <person name="MacDonald P.J.P."/>
            <person name="Montmayeur A."/>
            <person name="Murphy C."/>
            <person name="Neiman D."/>
            <person name="Pearson M."/>
            <person name="Priest M."/>
            <person name="Roberts A."/>
            <person name="Saif S."/>
            <person name="Shea T."/>
            <person name="Shenoy N."/>
            <person name="Sisk P."/>
            <person name="Stolte C."/>
            <person name="Sykes S."/>
            <person name="Wortman J."/>
            <person name="Nusbaum C."/>
            <person name="Birren B."/>
        </authorList>
    </citation>
    <scope>NUCLEOTIDE SEQUENCE [LARGE SCALE GENOMIC DNA]</scope>
    <source>
        <strain evidence="7">54006</strain>
    </source>
</reference>
<dbReference type="PANTHER" id="PTHR21107">
    <property type="entry name" value="CYTOCHROME C OXIDASE ASSEMBLY PROTEIN COX19"/>
    <property type="match status" value="1"/>
</dbReference>
<evidence type="ECO:0000256" key="3">
    <source>
        <dbReference type="ARBA" id="ARBA00023157"/>
    </source>
</evidence>
<keyword evidence="3" id="KW-1015">Disulfide bond</keyword>
<evidence type="ECO:0000256" key="5">
    <source>
        <dbReference type="ARBA" id="ARBA00038223"/>
    </source>
</evidence>
<keyword evidence="2" id="KW-0963">Cytoplasm</keyword>
<reference evidence="7" key="2">
    <citation type="submission" date="2012-05" db="EMBL/GenBank/DDBJ databases">
        <title>The Genome Annotation of Fusarium oxysporum II5.</title>
        <authorList>
            <consortium name="The Broad Institute Genomics Platform"/>
            <person name="Ma L.-J."/>
            <person name="Corby-Kistler H."/>
            <person name="Broz K."/>
            <person name="Gale L.R."/>
            <person name="Jonkers W."/>
            <person name="O'Donnell K."/>
            <person name="Ploetz R."/>
            <person name="Steinberg C."/>
            <person name="Schwartz D.C."/>
            <person name="VanEtten H."/>
            <person name="Zhou S."/>
            <person name="Young S.K."/>
            <person name="Zeng Q."/>
            <person name="Gargeya S."/>
            <person name="Fitzgerald M."/>
            <person name="Abouelleil A."/>
            <person name="Alvarado L."/>
            <person name="Chapman S.B."/>
            <person name="Gainer-Dewar J."/>
            <person name="Goldberg J."/>
            <person name="Griggs A."/>
            <person name="Gujja S."/>
            <person name="Hansen M."/>
            <person name="Howarth C."/>
            <person name="Imamovic A."/>
            <person name="Ireland A."/>
            <person name="Larimer J."/>
            <person name="McCowan C."/>
            <person name="Murphy C."/>
            <person name="Pearson M."/>
            <person name="Poon T.W."/>
            <person name="Priest M."/>
            <person name="Roberts A."/>
            <person name="Saif S."/>
            <person name="Shea T."/>
            <person name="Sykes S."/>
            <person name="Wortman J."/>
            <person name="Nusbaum C."/>
            <person name="Birren B."/>
        </authorList>
    </citation>
    <scope>NUCLEOTIDE SEQUENCE</scope>
    <source>
        <strain evidence="7">54006</strain>
    </source>
</reference>
<evidence type="ECO:0000256" key="4">
    <source>
        <dbReference type="ARBA" id="ARBA00037279"/>
    </source>
</evidence>
<dbReference type="GO" id="GO:0005758">
    <property type="term" value="C:mitochondrial intermembrane space"/>
    <property type="evidence" value="ECO:0007669"/>
    <property type="project" value="TreeGrafter"/>
</dbReference>
<comment type="function">
    <text evidence="4">Required for the assembly of mitochondrial cytochrome c oxidase.</text>
</comment>
<dbReference type="GO" id="GO:0033617">
    <property type="term" value="P:mitochondrial respiratory chain complex IV assembly"/>
    <property type="evidence" value="ECO:0007669"/>
    <property type="project" value="TreeGrafter"/>
</dbReference>
<evidence type="ECO:0000256" key="6">
    <source>
        <dbReference type="SAM" id="MobiDB-lite"/>
    </source>
</evidence>
<dbReference type="EMBL" id="JH658272">
    <property type="protein sequence ID" value="EXM10397.1"/>
    <property type="molecule type" value="Genomic_DNA"/>
</dbReference>
<feature type="region of interest" description="Disordered" evidence="6">
    <location>
        <begin position="190"/>
        <end position="213"/>
    </location>
</feature>
<dbReference type="GeneID" id="42025697"/>
<dbReference type="RefSeq" id="XP_031072486.1">
    <property type="nucleotide sequence ID" value="XM_031196719.1"/>
</dbReference>
<dbReference type="Proteomes" id="UP000030685">
    <property type="component" value="Unassembled WGS sequence"/>
</dbReference>